<protein>
    <submittedName>
        <fullName evidence="1">Uncharacterized protein</fullName>
    </submittedName>
</protein>
<proteinExistence type="predicted"/>
<name>A0A1R1X421_9FUNG</name>
<dbReference type="AlphaFoldDB" id="A0A1R1X421"/>
<comment type="caution">
    <text evidence="1">The sequence shown here is derived from an EMBL/GenBank/DDBJ whole genome shotgun (WGS) entry which is preliminary data.</text>
</comment>
<dbReference type="STRING" id="133412.A0A1R1X421"/>
<dbReference type="EMBL" id="LSSN01005488">
    <property type="protein sequence ID" value="OMJ09364.1"/>
    <property type="molecule type" value="Genomic_DNA"/>
</dbReference>
<dbReference type="Proteomes" id="UP000187283">
    <property type="component" value="Unassembled WGS sequence"/>
</dbReference>
<gene>
    <name evidence="1" type="ORF">AYI70_g10963</name>
</gene>
<evidence type="ECO:0000313" key="2">
    <source>
        <dbReference type="Proteomes" id="UP000187283"/>
    </source>
</evidence>
<dbReference type="OrthoDB" id="10509552at2759"/>
<evidence type="ECO:0000313" key="1">
    <source>
        <dbReference type="EMBL" id="OMJ09364.1"/>
    </source>
</evidence>
<accession>A0A1R1X421</accession>
<organism evidence="1 2">
    <name type="scientific">Smittium culicis</name>
    <dbReference type="NCBI Taxonomy" id="133412"/>
    <lineage>
        <taxon>Eukaryota</taxon>
        <taxon>Fungi</taxon>
        <taxon>Fungi incertae sedis</taxon>
        <taxon>Zoopagomycota</taxon>
        <taxon>Kickxellomycotina</taxon>
        <taxon>Harpellomycetes</taxon>
        <taxon>Harpellales</taxon>
        <taxon>Legeriomycetaceae</taxon>
        <taxon>Smittium</taxon>
    </lineage>
</organism>
<feature type="non-terminal residue" evidence="1">
    <location>
        <position position="1"/>
    </location>
</feature>
<keyword evidence="2" id="KW-1185">Reference proteome</keyword>
<reference evidence="1 2" key="1">
    <citation type="submission" date="2017-01" db="EMBL/GenBank/DDBJ databases">
        <authorList>
            <person name="Mah S.A."/>
            <person name="Swanson W.J."/>
            <person name="Moy G.W."/>
            <person name="Vacquier V.D."/>
        </authorList>
    </citation>
    <scope>NUCLEOTIDE SEQUENCE [LARGE SCALE GENOMIC DNA]</scope>
    <source>
        <strain evidence="1 2">GSMNP</strain>
    </source>
</reference>
<sequence>PDSQYQNNYGFEVVRNRYLNRRGNFINRNRHKRYRIVFIRRKRRYSKPASIHDTSAEKPVSNFDLASKKVADNVSADALNSGSQKISGNISKRIVVEQIIKPKAVLKLKDTSNDGGKAEKEYLDQLENLIGNEDSTPSPTYSNIEIKKNETVFQTQLQTQFQTEFETQNQTNYNTVNTENKTRNSTISVTKSASN</sequence>